<keyword evidence="2" id="KW-1133">Transmembrane helix</keyword>
<gene>
    <name evidence="3" type="ORF">TRAPUB_6098</name>
</gene>
<organism evidence="3 4">
    <name type="scientific">Trametes pubescens</name>
    <name type="common">White-rot fungus</name>
    <dbReference type="NCBI Taxonomy" id="154538"/>
    <lineage>
        <taxon>Eukaryota</taxon>
        <taxon>Fungi</taxon>
        <taxon>Dikarya</taxon>
        <taxon>Basidiomycota</taxon>
        <taxon>Agaricomycotina</taxon>
        <taxon>Agaricomycetes</taxon>
        <taxon>Polyporales</taxon>
        <taxon>Polyporaceae</taxon>
        <taxon>Trametes</taxon>
    </lineage>
</organism>
<reference evidence="3 4" key="1">
    <citation type="submission" date="2016-10" db="EMBL/GenBank/DDBJ databases">
        <title>Genome sequence of the basidiomycete white-rot fungus Trametes pubescens.</title>
        <authorList>
            <person name="Makela M.R."/>
            <person name="Granchi Z."/>
            <person name="Peng M."/>
            <person name="De Vries R.P."/>
            <person name="Grigoriev I."/>
            <person name="Riley R."/>
            <person name="Hilden K."/>
        </authorList>
    </citation>
    <scope>NUCLEOTIDE SEQUENCE [LARGE SCALE GENOMIC DNA]</scope>
    <source>
        <strain evidence="3 4">FBCC735</strain>
    </source>
</reference>
<keyword evidence="2" id="KW-0472">Membrane</keyword>
<feature type="region of interest" description="Disordered" evidence="1">
    <location>
        <begin position="319"/>
        <end position="341"/>
    </location>
</feature>
<keyword evidence="2" id="KW-0812">Transmembrane</keyword>
<evidence type="ECO:0000313" key="4">
    <source>
        <dbReference type="Proteomes" id="UP000184267"/>
    </source>
</evidence>
<feature type="transmembrane region" description="Helical" evidence="2">
    <location>
        <begin position="20"/>
        <end position="38"/>
    </location>
</feature>
<protein>
    <submittedName>
        <fullName evidence="3">Uncharacterized protein</fullName>
    </submittedName>
</protein>
<dbReference type="OMA" id="NAMYIVY"/>
<dbReference type="Proteomes" id="UP000184267">
    <property type="component" value="Unassembled WGS sequence"/>
</dbReference>
<comment type="caution">
    <text evidence="3">The sequence shown here is derived from an EMBL/GenBank/DDBJ whole genome shotgun (WGS) entry which is preliminary data.</text>
</comment>
<name>A0A1M2V6R0_TRAPU</name>
<feature type="transmembrane region" description="Helical" evidence="2">
    <location>
        <begin position="126"/>
        <end position="147"/>
    </location>
</feature>
<feature type="transmembrane region" description="Helical" evidence="2">
    <location>
        <begin position="167"/>
        <end position="188"/>
    </location>
</feature>
<feature type="transmembrane region" description="Helical" evidence="2">
    <location>
        <begin position="50"/>
        <end position="72"/>
    </location>
</feature>
<sequence>MAVASFPIDKAYLIGGWLESFTWGVYTTMFAMTMYTIYQKRREGVNRFTTVALILLYFLATGHVSLALVRLIQGFILYRDILDPILYFANISVRLNMAKDYLYITNLFLGDLVIVWRLYVVWGNNIYIAFIPFLMCLGELSVGYGSISQWLAPTQNFTVMSRMGSAQFILSLVVNILVTMIIAGRIWFVSRRTRKALGVAGGNYTRVLLLLIESGALVAAAKLTEFTLYELAPVNGLDGLNAMYIVYECMPQITGLAPTFIIYAVNKGFTQQDSVYSSRGQKTTLMFNSPVDSDPTAHTSTTLSTAVFAPSGLEGGAAHAKQYSGEKDPLDRLNSSSTSVV</sequence>
<dbReference type="OrthoDB" id="3357408at2759"/>
<accession>A0A1M2V6R0</accession>
<evidence type="ECO:0000256" key="1">
    <source>
        <dbReference type="SAM" id="MobiDB-lite"/>
    </source>
</evidence>
<dbReference type="EMBL" id="MNAD01001619">
    <property type="protein sequence ID" value="OJT03320.1"/>
    <property type="molecule type" value="Genomic_DNA"/>
</dbReference>
<keyword evidence="4" id="KW-1185">Reference proteome</keyword>
<evidence type="ECO:0000256" key="2">
    <source>
        <dbReference type="SAM" id="Phobius"/>
    </source>
</evidence>
<evidence type="ECO:0000313" key="3">
    <source>
        <dbReference type="EMBL" id="OJT03320.1"/>
    </source>
</evidence>
<dbReference type="AlphaFoldDB" id="A0A1M2V6R0"/>
<feature type="transmembrane region" description="Helical" evidence="2">
    <location>
        <begin position="101"/>
        <end position="119"/>
    </location>
</feature>
<proteinExistence type="predicted"/>